<evidence type="ECO:0000313" key="3">
    <source>
        <dbReference type="EMBL" id="ABJ07432.1"/>
    </source>
</evidence>
<dbReference type="InterPro" id="IPR002656">
    <property type="entry name" value="Acyl_transf_3_dom"/>
</dbReference>
<dbReference type="AlphaFoldDB" id="Q07KV2"/>
<dbReference type="PANTHER" id="PTHR23028:SF131">
    <property type="entry name" value="BLR2367 PROTEIN"/>
    <property type="match status" value="1"/>
</dbReference>
<feature type="transmembrane region" description="Helical" evidence="1">
    <location>
        <begin position="296"/>
        <end position="316"/>
    </location>
</feature>
<dbReference type="InterPro" id="IPR050879">
    <property type="entry name" value="Acyltransferase_3"/>
</dbReference>
<accession>Q07KV2</accession>
<dbReference type="EMBL" id="CP000463">
    <property type="protein sequence ID" value="ABJ07432.1"/>
    <property type="molecule type" value="Genomic_DNA"/>
</dbReference>
<feature type="domain" description="Acyltransferase 3" evidence="2">
    <location>
        <begin position="18"/>
        <end position="342"/>
    </location>
</feature>
<evidence type="ECO:0000259" key="2">
    <source>
        <dbReference type="Pfam" id="PF01757"/>
    </source>
</evidence>
<dbReference type="PANTHER" id="PTHR23028">
    <property type="entry name" value="ACETYLTRANSFERASE"/>
    <property type="match status" value="1"/>
</dbReference>
<feature type="transmembrane region" description="Helical" evidence="1">
    <location>
        <begin position="152"/>
        <end position="168"/>
    </location>
</feature>
<keyword evidence="3" id="KW-0012">Acyltransferase</keyword>
<dbReference type="Pfam" id="PF01757">
    <property type="entry name" value="Acyl_transf_3"/>
    <property type="match status" value="1"/>
</dbReference>
<evidence type="ECO:0000256" key="1">
    <source>
        <dbReference type="SAM" id="Phobius"/>
    </source>
</evidence>
<feature type="transmembrane region" description="Helical" evidence="1">
    <location>
        <begin position="230"/>
        <end position="249"/>
    </location>
</feature>
<dbReference type="OrthoDB" id="9767863at2"/>
<organism evidence="3">
    <name type="scientific">Rhodopseudomonas palustris (strain BisA53)</name>
    <dbReference type="NCBI Taxonomy" id="316055"/>
    <lineage>
        <taxon>Bacteria</taxon>
        <taxon>Pseudomonadati</taxon>
        <taxon>Pseudomonadota</taxon>
        <taxon>Alphaproteobacteria</taxon>
        <taxon>Hyphomicrobiales</taxon>
        <taxon>Nitrobacteraceae</taxon>
        <taxon>Rhodopseudomonas</taxon>
    </lineage>
</organism>
<feature type="transmembrane region" description="Helical" evidence="1">
    <location>
        <begin position="97"/>
        <end position="115"/>
    </location>
</feature>
<proteinExistence type="predicted"/>
<keyword evidence="1" id="KW-0812">Transmembrane</keyword>
<gene>
    <name evidence="3" type="ordered locus">RPE_3502</name>
</gene>
<dbReference type="STRING" id="316055.RPE_3502"/>
<reference evidence="3" key="1">
    <citation type="submission" date="2006-09" db="EMBL/GenBank/DDBJ databases">
        <title>Complete sequence of Rhodopseudomonas palustris BisA53.</title>
        <authorList>
            <consortium name="US DOE Joint Genome Institute"/>
            <person name="Copeland A."/>
            <person name="Lucas S."/>
            <person name="Lapidus A."/>
            <person name="Barry K."/>
            <person name="Detter J.C."/>
            <person name="Glavina del Rio T."/>
            <person name="Hammon N."/>
            <person name="Israni S."/>
            <person name="Dalin E."/>
            <person name="Tice H."/>
            <person name="Pitluck S."/>
            <person name="Chain P."/>
            <person name="Malfatti S."/>
            <person name="Shin M."/>
            <person name="Vergez L."/>
            <person name="Schmutz J."/>
            <person name="Larimer F."/>
            <person name="Land M."/>
            <person name="Hauser L."/>
            <person name="Pelletier D.A."/>
            <person name="Kyrpides N."/>
            <person name="Kim E."/>
            <person name="Harwood C.S."/>
            <person name="Oda Y."/>
            <person name="Richardson P."/>
        </authorList>
    </citation>
    <scope>NUCLEOTIDE SEQUENCE [LARGE SCALE GENOMIC DNA]</scope>
    <source>
        <strain evidence="3">BisA53</strain>
    </source>
</reference>
<dbReference type="HOGENOM" id="CLU_005679_2_0_5"/>
<dbReference type="KEGG" id="rpe:RPE_3502"/>
<keyword evidence="1" id="KW-0472">Membrane</keyword>
<feature type="transmembrane region" description="Helical" evidence="1">
    <location>
        <begin position="175"/>
        <end position="193"/>
    </location>
</feature>
<dbReference type="GO" id="GO:0016020">
    <property type="term" value="C:membrane"/>
    <property type="evidence" value="ECO:0007669"/>
    <property type="project" value="TreeGrafter"/>
</dbReference>
<keyword evidence="3" id="KW-0808">Transferase</keyword>
<dbReference type="GO" id="GO:0016747">
    <property type="term" value="F:acyltransferase activity, transferring groups other than amino-acyl groups"/>
    <property type="evidence" value="ECO:0007669"/>
    <property type="project" value="InterPro"/>
</dbReference>
<feature type="transmembrane region" description="Helical" evidence="1">
    <location>
        <begin position="199"/>
        <end position="218"/>
    </location>
</feature>
<protein>
    <submittedName>
        <fullName evidence="3">Acyltransferase 3</fullName>
    </submittedName>
</protein>
<dbReference type="eggNOG" id="COG1835">
    <property type="taxonomic scope" value="Bacteria"/>
</dbReference>
<keyword evidence="1" id="KW-1133">Transmembrane helix</keyword>
<feature type="transmembrane region" description="Helical" evidence="1">
    <location>
        <begin position="328"/>
        <end position="345"/>
    </location>
</feature>
<dbReference type="GO" id="GO:0000271">
    <property type="term" value="P:polysaccharide biosynthetic process"/>
    <property type="evidence" value="ECO:0007669"/>
    <property type="project" value="TreeGrafter"/>
</dbReference>
<feature type="transmembrane region" description="Helical" evidence="1">
    <location>
        <begin position="57"/>
        <end position="76"/>
    </location>
</feature>
<name>Q07KV2_RHOP5</name>
<sequence>MNNVLVNWMGRMTQERENAIQWLRAIAAIEVVVWHSDLLTKHFAVAAIQSAPLYKPFGGIGVEIFFIVSGYLMCLIRPHYRSAASFMYGRLMRIVPMYWIFTTLVVVAYAINPNWKLGGSDYGVETLTKSYLVLPQSGYPILGVGWSLEYEMIFYVFVATTMLGIFGRTGVPKRWVAVILAGVGTIGLGVSTTNTSPSAWNHIVSPYMLLFAYGWSVRCIFESSSEWMRSAFLITSAAAIAGGIGYFWTVDTPEGRFVFRVLVAAGIFTLVNLARESLQSDNLVNRAGSGLANASYSLYLSHWFVLSILGKVLGFLKPSPLLEIPIRGFGITIAIVFALAVYRYVEQPLESYLRRNGPFQGSRQLPRVEVATFRIVASHAALAQPVDLAAKAEVQDGAAYPAALARWIERGRDRDV</sequence>
<feature type="transmembrane region" description="Helical" evidence="1">
    <location>
        <begin position="255"/>
        <end position="275"/>
    </location>
</feature>